<reference evidence="19 20" key="1">
    <citation type="submission" date="2020-10" db="EMBL/GenBank/DDBJ databases">
        <title>Draft genome of Ramlibacter aquaticus LMG 30558.</title>
        <authorList>
            <person name="Props R."/>
        </authorList>
    </citation>
    <scope>NUCLEOTIDE SEQUENCE [LARGE SCALE GENOMIC DNA]</scope>
    <source>
        <strain evidence="19 20">LMG 30558</strain>
    </source>
</reference>
<name>A0ABR9SGE2_9BURK</name>
<evidence type="ECO:0000256" key="13">
    <source>
        <dbReference type="ARBA" id="ARBA00023237"/>
    </source>
</evidence>
<dbReference type="PANTHER" id="PTHR32552:SF68">
    <property type="entry name" value="FERRICHROME OUTER MEMBRANE TRANSPORTER_PHAGE RECEPTOR"/>
    <property type="match status" value="1"/>
</dbReference>
<keyword evidence="12 19" id="KW-0675">Receptor</keyword>
<dbReference type="PANTHER" id="PTHR32552">
    <property type="entry name" value="FERRICHROME IRON RECEPTOR-RELATED"/>
    <property type="match status" value="1"/>
</dbReference>
<evidence type="ECO:0000256" key="6">
    <source>
        <dbReference type="ARBA" id="ARBA00022692"/>
    </source>
</evidence>
<evidence type="ECO:0000256" key="4">
    <source>
        <dbReference type="ARBA" id="ARBA00022452"/>
    </source>
</evidence>
<dbReference type="InterPro" id="IPR039426">
    <property type="entry name" value="TonB-dep_rcpt-like"/>
</dbReference>
<feature type="domain" description="TonB-dependent receptor-like beta-barrel" evidence="17">
    <location>
        <begin position="246"/>
        <end position="672"/>
    </location>
</feature>
<dbReference type="SUPFAM" id="SSF56935">
    <property type="entry name" value="Porins"/>
    <property type="match status" value="1"/>
</dbReference>
<dbReference type="InterPro" id="IPR036942">
    <property type="entry name" value="Beta-barrel_TonB_sf"/>
</dbReference>
<evidence type="ECO:0000256" key="10">
    <source>
        <dbReference type="ARBA" id="ARBA00023077"/>
    </source>
</evidence>
<dbReference type="InterPro" id="IPR037066">
    <property type="entry name" value="Plug_dom_sf"/>
</dbReference>
<feature type="signal peptide" evidence="16">
    <location>
        <begin position="1"/>
        <end position="18"/>
    </location>
</feature>
<keyword evidence="4 14" id="KW-1134">Transmembrane beta strand</keyword>
<comment type="caution">
    <text evidence="19">The sequence shown here is derived from an EMBL/GenBank/DDBJ whole genome shotgun (WGS) entry which is preliminary data.</text>
</comment>
<protein>
    <submittedName>
        <fullName evidence="19">TonB-dependent receptor</fullName>
    </submittedName>
</protein>
<keyword evidence="11 14" id="KW-0472">Membrane</keyword>
<keyword evidence="13 14" id="KW-0998">Cell outer membrane</keyword>
<organism evidence="19 20">
    <name type="scientific">Ramlibacter aquaticus</name>
    <dbReference type="NCBI Taxonomy" id="2780094"/>
    <lineage>
        <taxon>Bacteria</taxon>
        <taxon>Pseudomonadati</taxon>
        <taxon>Pseudomonadota</taxon>
        <taxon>Betaproteobacteria</taxon>
        <taxon>Burkholderiales</taxon>
        <taxon>Comamonadaceae</taxon>
        <taxon>Ramlibacter</taxon>
    </lineage>
</organism>
<comment type="similarity">
    <text evidence="2 14 15">Belongs to the TonB-dependent receptor family.</text>
</comment>
<evidence type="ECO:0000256" key="16">
    <source>
        <dbReference type="SAM" id="SignalP"/>
    </source>
</evidence>
<keyword evidence="3 14" id="KW-0813">Transport</keyword>
<evidence type="ECO:0000256" key="11">
    <source>
        <dbReference type="ARBA" id="ARBA00023136"/>
    </source>
</evidence>
<evidence type="ECO:0000259" key="18">
    <source>
        <dbReference type="Pfam" id="PF07715"/>
    </source>
</evidence>
<evidence type="ECO:0000256" key="12">
    <source>
        <dbReference type="ARBA" id="ARBA00023170"/>
    </source>
</evidence>
<keyword evidence="5" id="KW-0410">Iron transport</keyword>
<comment type="subcellular location">
    <subcellularLocation>
        <location evidence="1 14">Cell outer membrane</location>
        <topology evidence="1 14">Multi-pass membrane protein</topology>
    </subcellularLocation>
</comment>
<dbReference type="Gene3D" id="2.40.170.20">
    <property type="entry name" value="TonB-dependent receptor, beta-barrel domain"/>
    <property type="match status" value="1"/>
</dbReference>
<dbReference type="EMBL" id="JADDOJ010000049">
    <property type="protein sequence ID" value="MBE7941411.1"/>
    <property type="molecule type" value="Genomic_DNA"/>
</dbReference>
<keyword evidence="8" id="KW-0408">Iron</keyword>
<sequence>MRRTLVATAALMALGAHAQTSPAPEGGLVLNPVVVTATPGLPQAAFDTPASVDVVGGSQIRDGQLGVNVSESLARVPGITALNRQNYAQDIQVSSRGYGARSTFGVRGLRLYTDGIPATAPDGQGQVSHFDLLTADRIEVLRGPFSALYGNSSGGVISLFTADGGPQTVGEVGASFGSDGLRRETVRASGQNGALQYNLGASLFETDGTRPHSAASRDAANGKLKYNIDGDTKLSLVFNEVHMPDVQDALGLTRAEYNANPQGTTANAFTYNTRKTVSQTQAGLVFEKRLAGGDSFKLSGWDGARGTEQWQAIPPSTQVAASSPGGVIALDRSYQGADAQYTLRTRLADAPLAVTAGMTTERLRENRFGYQNFIGPAAAPTQLGVQGALRRDEVNSVRSFDQYVQGVWSLSRWSLTAGLRHSQVDFSSEDHYLVNGNDSGSKSYSATNPVLGLVFHATDNLNLYASAGRGFETPTFNELAYRPGGPGLNFNLQAATSRQYELGAKALLGAGWQGNVAVYQARTANELAVLSNSGGRSTYQNVAQTLRQGVEASLAGRWDGGWSAQLAATVLRARYDSDFLTCVAAPCTKPTVPVASGSLIPGIPRSSAFGELAWSHQPWGLVLASEMRYTGRIMADDRNTDFAPASTVFALRASLQQKAGAWTFKEFARVDNVADRRYIGSVIVNESNGRFFEPGPGRTWLIGLNAALAL</sequence>
<evidence type="ECO:0000256" key="1">
    <source>
        <dbReference type="ARBA" id="ARBA00004571"/>
    </source>
</evidence>
<dbReference type="PROSITE" id="PS52016">
    <property type="entry name" value="TONB_DEPENDENT_REC_3"/>
    <property type="match status" value="1"/>
</dbReference>
<evidence type="ECO:0000256" key="5">
    <source>
        <dbReference type="ARBA" id="ARBA00022496"/>
    </source>
</evidence>
<evidence type="ECO:0000256" key="7">
    <source>
        <dbReference type="ARBA" id="ARBA00022729"/>
    </source>
</evidence>
<evidence type="ECO:0000256" key="2">
    <source>
        <dbReference type="ARBA" id="ARBA00009810"/>
    </source>
</evidence>
<dbReference type="CDD" id="cd01347">
    <property type="entry name" value="ligand_gated_channel"/>
    <property type="match status" value="1"/>
</dbReference>
<keyword evidence="6 14" id="KW-0812">Transmembrane</keyword>
<evidence type="ECO:0000256" key="3">
    <source>
        <dbReference type="ARBA" id="ARBA00022448"/>
    </source>
</evidence>
<proteinExistence type="inferred from homology"/>
<evidence type="ECO:0000256" key="9">
    <source>
        <dbReference type="ARBA" id="ARBA00023065"/>
    </source>
</evidence>
<dbReference type="Gene3D" id="2.170.130.10">
    <property type="entry name" value="TonB-dependent receptor, plug domain"/>
    <property type="match status" value="1"/>
</dbReference>
<evidence type="ECO:0000256" key="15">
    <source>
        <dbReference type="RuleBase" id="RU003357"/>
    </source>
</evidence>
<dbReference type="InterPro" id="IPR000531">
    <property type="entry name" value="Beta-barrel_TonB"/>
</dbReference>
<dbReference type="InterPro" id="IPR012910">
    <property type="entry name" value="Plug_dom"/>
</dbReference>
<dbReference type="Pfam" id="PF00593">
    <property type="entry name" value="TonB_dep_Rec_b-barrel"/>
    <property type="match status" value="1"/>
</dbReference>
<evidence type="ECO:0000313" key="19">
    <source>
        <dbReference type="EMBL" id="MBE7941411.1"/>
    </source>
</evidence>
<keyword evidence="20" id="KW-1185">Reference proteome</keyword>
<keyword evidence="9" id="KW-0406">Ion transport</keyword>
<dbReference type="Pfam" id="PF07715">
    <property type="entry name" value="Plug"/>
    <property type="match status" value="1"/>
</dbReference>
<evidence type="ECO:0000259" key="17">
    <source>
        <dbReference type="Pfam" id="PF00593"/>
    </source>
</evidence>
<keyword evidence="10 15" id="KW-0798">TonB box</keyword>
<feature type="chain" id="PRO_5045282859" evidence="16">
    <location>
        <begin position="19"/>
        <end position="710"/>
    </location>
</feature>
<dbReference type="Proteomes" id="UP000715965">
    <property type="component" value="Unassembled WGS sequence"/>
</dbReference>
<evidence type="ECO:0000313" key="20">
    <source>
        <dbReference type="Proteomes" id="UP000715965"/>
    </source>
</evidence>
<keyword evidence="7 16" id="KW-0732">Signal</keyword>
<dbReference type="RefSeq" id="WP_193780951.1">
    <property type="nucleotide sequence ID" value="NZ_JADDOJ010000049.1"/>
</dbReference>
<feature type="domain" description="TonB-dependent receptor plug" evidence="18">
    <location>
        <begin position="46"/>
        <end position="156"/>
    </location>
</feature>
<evidence type="ECO:0000256" key="8">
    <source>
        <dbReference type="ARBA" id="ARBA00023004"/>
    </source>
</evidence>
<gene>
    <name evidence="19" type="ORF">IM725_12605</name>
</gene>
<accession>A0ABR9SGE2</accession>
<evidence type="ECO:0000256" key="14">
    <source>
        <dbReference type="PROSITE-ProRule" id="PRU01360"/>
    </source>
</evidence>